<name>A0A1W1UL71_9DEIO</name>
<dbReference type="Proteomes" id="UP000192582">
    <property type="component" value="Unassembled WGS sequence"/>
</dbReference>
<dbReference type="STRING" id="695939.SAMN00790413_04734"/>
<keyword evidence="2" id="KW-0808">Transferase</keyword>
<protein>
    <submittedName>
        <fullName evidence="2">Methylase involved in ubiquinone/menaquinone biosynthesis</fullName>
    </submittedName>
</protein>
<evidence type="ECO:0000313" key="3">
    <source>
        <dbReference type="Proteomes" id="UP000192582"/>
    </source>
</evidence>
<proteinExistence type="predicted"/>
<keyword evidence="2" id="KW-0830">Ubiquinone</keyword>
<dbReference type="InterPro" id="IPR025714">
    <property type="entry name" value="Methyltranfer_dom"/>
</dbReference>
<dbReference type="EMBL" id="FWWU01000005">
    <property type="protein sequence ID" value="SMB81822.1"/>
    <property type="molecule type" value="Genomic_DNA"/>
</dbReference>
<dbReference type="PANTHER" id="PTHR43861">
    <property type="entry name" value="TRANS-ACONITATE 2-METHYLTRANSFERASE-RELATED"/>
    <property type="match status" value="1"/>
</dbReference>
<evidence type="ECO:0000259" key="1">
    <source>
        <dbReference type="Pfam" id="PF13847"/>
    </source>
</evidence>
<dbReference type="InterPro" id="IPR029063">
    <property type="entry name" value="SAM-dependent_MTases_sf"/>
</dbReference>
<dbReference type="SUPFAM" id="SSF53335">
    <property type="entry name" value="S-adenosyl-L-methionine-dependent methyltransferases"/>
    <property type="match status" value="1"/>
</dbReference>
<dbReference type="Gene3D" id="3.40.50.150">
    <property type="entry name" value="Vaccinia Virus protein VP39"/>
    <property type="match status" value="1"/>
</dbReference>
<accession>A0A1W1UL71</accession>
<dbReference type="CDD" id="cd02440">
    <property type="entry name" value="AdoMet_MTases"/>
    <property type="match status" value="1"/>
</dbReference>
<dbReference type="GO" id="GO:0008168">
    <property type="term" value="F:methyltransferase activity"/>
    <property type="evidence" value="ECO:0007669"/>
    <property type="project" value="UniProtKB-KW"/>
</dbReference>
<reference evidence="2 3" key="1">
    <citation type="submission" date="2017-04" db="EMBL/GenBank/DDBJ databases">
        <authorList>
            <person name="Afonso C.L."/>
            <person name="Miller P.J."/>
            <person name="Scott M.A."/>
            <person name="Spackman E."/>
            <person name="Goraichik I."/>
            <person name="Dimitrov K.M."/>
            <person name="Suarez D.L."/>
            <person name="Swayne D.E."/>
        </authorList>
    </citation>
    <scope>NUCLEOTIDE SEQUENCE [LARGE SCALE GENOMIC DNA]</scope>
    <source>
        <strain evidence="2 3">KR-140</strain>
    </source>
</reference>
<evidence type="ECO:0000313" key="2">
    <source>
        <dbReference type="EMBL" id="SMB81822.1"/>
    </source>
</evidence>
<dbReference type="PANTHER" id="PTHR43861:SF1">
    <property type="entry name" value="TRANS-ACONITATE 2-METHYLTRANSFERASE"/>
    <property type="match status" value="1"/>
</dbReference>
<dbReference type="GO" id="GO:0032259">
    <property type="term" value="P:methylation"/>
    <property type="evidence" value="ECO:0007669"/>
    <property type="project" value="UniProtKB-KW"/>
</dbReference>
<keyword evidence="2" id="KW-0489">Methyltransferase</keyword>
<dbReference type="AlphaFoldDB" id="A0A1W1UL71"/>
<feature type="domain" description="Methyltransferase" evidence="1">
    <location>
        <begin position="40"/>
        <end position="147"/>
    </location>
</feature>
<keyword evidence="3" id="KW-1185">Reference proteome</keyword>
<dbReference type="Pfam" id="PF13847">
    <property type="entry name" value="Methyltransf_31"/>
    <property type="match status" value="1"/>
</dbReference>
<sequence>MAEQQSAQERATFPREAAGILRARSLSADYRHLAASLRVGQRVMDVGCGTGAMTAGMAELVAPGEVTGLDANAALLSEAHHTHGHVQNLSFCTGDVYALQDEEAFDVVVMARVLQWLAHPRPALERMVKALKPGGRLFVLDYNHVKARLVPPPPREMLHFRERYLAWRAEAGMENEVADHVAEWMQGLGLTDVEVVAQHEITQRSDDDFSRRVRLWGDVARTRGHQVVAAGFVSEEERQIAVERFEAWAASDAEEQHFYLLSVVGTKPL</sequence>
<gene>
    <name evidence="2" type="ORF">SAMN00790413_04734</name>
</gene>
<organism evidence="2 3">
    <name type="scientific">Deinococcus hopiensis KR-140</name>
    <dbReference type="NCBI Taxonomy" id="695939"/>
    <lineage>
        <taxon>Bacteria</taxon>
        <taxon>Thermotogati</taxon>
        <taxon>Deinococcota</taxon>
        <taxon>Deinococci</taxon>
        <taxon>Deinococcales</taxon>
        <taxon>Deinococcaceae</taxon>
        <taxon>Deinococcus</taxon>
    </lineage>
</organism>